<accession>A0ABQ0AJU2</accession>
<comment type="caution">
    <text evidence="1">The sequence shown here is derived from an EMBL/GenBank/DDBJ whole genome shotgun (WGS) entry which is preliminary data.</text>
</comment>
<dbReference type="PANTHER" id="PTHR41260">
    <property type="entry name" value="PROTEIN ECSC"/>
    <property type="match status" value="1"/>
</dbReference>
<dbReference type="InterPro" id="IPR024787">
    <property type="entry name" value="EcsC"/>
</dbReference>
<keyword evidence="2" id="KW-1185">Reference proteome</keyword>
<evidence type="ECO:0000313" key="1">
    <source>
        <dbReference type="EMBL" id="GAA6196120.1"/>
    </source>
</evidence>
<dbReference type="EMBL" id="BAABWU010000004">
    <property type="protein sequence ID" value="GAA6196120.1"/>
    <property type="molecule type" value="Genomic_DNA"/>
</dbReference>
<organism evidence="1 2">
    <name type="scientific">Pseudophaeobacter arcticus</name>
    <dbReference type="NCBI Taxonomy" id="385492"/>
    <lineage>
        <taxon>Bacteria</taxon>
        <taxon>Pseudomonadati</taxon>
        <taxon>Pseudomonadota</taxon>
        <taxon>Alphaproteobacteria</taxon>
        <taxon>Rhodobacterales</taxon>
        <taxon>Paracoccaceae</taxon>
        <taxon>Pseudophaeobacter</taxon>
    </lineage>
</organism>
<sequence length="255" mass="26872">MSEILQQSRSLSPGEIEVELDALARRYRAASGRGVNLLNVIGGQVESFLAQMPAGARAQMGQATERALHLAMQAARQSRRVVPGQSRRVNRLISTAMGAAGGAAGLPGALVELPATTAFLLRTIQDAAAVEGFDPNAESVMFDCLRVFASAGPLARDDGSDTAFVSLRFSLSGQALNQIIATVAPRLATAMGQKLAAQSVPILGAAAGATVNYVYCGYYHEVALVHFGLRRLAIEADQPEAELLANFVRRLPVKG</sequence>
<dbReference type="Pfam" id="PF12787">
    <property type="entry name" value="EcsC"/>
    <property type="match status" value="1"/>
</dbReference>
<gene>
    <name evidence="1" type="ORF">NBRC116598_15640</name>
</gene>
<dbReference type="RefSeq" id="WP_353398632.1">
    <property type="nucleotide sequence ID" value="NZ_BAABWU010000004.1"/>
</dbReference>
<evidence type="ECO:0000313" key="2">
    <source>
        <dbReference type="Proteomes" id="UP001441944"/>
    </source>
</evidence>
<name>A0ABQ0AJU2_9RHOB</name>
<reference evidence="1 2" key="1">
    <citation type="submission" date="2024-04" db="EMBL/GenBank/DDBJ databases">
        <title>Draft genome sequence of Pseudophaeobacter arcticus NBRC 116598.</title>
        <authorList>
            <person name="Miyakawa T."/>
            <person name="Kusuya Y."/>
            <person name="Miura T."/>
        </authorList>
    </citation>
    <scope>NUCLEOTIDE SEQUENCE [LARGE SCALE GENOMIC DNA]</scope>
    <source>
        <strain evidence="1 2">SU-CL00105</strain>
    </source>
</reference>
<dbReference type="PANTHER" id="PTHR41260:SF1">
    <property type="entry name" value="PROTEIN ECSC"/>
    <property type="match status" value="1"/>
</dbReference>
<proteinExistence type="predicted"/>
<protein>
    <submittedName>
        <fullName evidence="1">EcsC family protein</fullName>
    </submittedName>
</protein>
<dbReference type="Proteomes" id="UP001441944">
    <property type="component" value="Unassembled WGS sequence"/>
</dbReference>